<feature type="domain" description="ABC transmembrane type-1" evidence="9">
    <location>
        <begin position="16"/>
        <end position="299"/>
    </location>
</feature>
<dbReference type="InterPro" id="IPR003439">
    <property type="entry name" value="ABC_transporter-like_ATP-bd"/>
</dbReference>
<dbReference type="SUPFAM" id="SSF90123">
    <property type="entry name" value="ABC transporter transmembrane region"/>
    <property type="match status" value="1"/>
</dbReference>
<dbReference type="Gene3D" id="3.40.50.300">
    <property type="entry name" value="P-loop containing nucleotide triphosphate hydrolases"/>
    <property type="match status" value="1"/>
</dbReference>
<dbReference type="Pfam" id="PF00664">
    <property type="entry name" value="ABC_membrane"/>
    <property type="match status" value="1"/>
</dbReference>
<reference evidence="10 11" key="1">
    <citation type="submission" date="2020-08" db="EMBL/GenBank/DDBJ databases">
        <title>Genome public.</title>
        <authorList>
            <person name="Liu C."/>
            <person name="Sun Q."/>
        </authorList>
    </citation>
    <scope>NUCLEOTIDE SEQUENCE [LARGE SCALE GENOMIC DNA]</scope>
    <source>
        <strain evidence="10 11">NSJ-46</strain>
    </source>
</reference>
<evidence type="ECO:0000256" key="1">
    <source>
        <dbReference type="ARBA" id="ARBA00004651"/>
    </source>
</evidence>
<comment type="caution">
    <text evidence="10">The sequence shown here is derived from an EMBL/GenBank/DDBJ whole genome shotgun (WGS) entry which is preliminary data.</text>
</comment>
<dbReference type="RefSeq" id="WP_249307164.1">
    <property type="nucleotide sequence ID" value="NZ_JACRSZ010000001.1"/>
</dbReference>
<evidence type="ECO:0000259" key="9">
    <source>
        <dbReference type="PROSITE" id="PS50929"/>
    </source>
</evidence>
<accession>A0ABR7N724</accession>
<name>A0ABR7N724_9FIRM</name>
<gene>
    <name evidence="10" type="ORF">H8716_03755</name>
</gene>
<keyword evidence="4 10" id="KW-0067">ATP-binding</keyword>
<evidence type="ECO:0000256" key="3">
    <source>
        <dbReference type="ARBA" id="ARBA00022741"/>
    </source>
</evidence>
<organism evidence="10 11">
    <name type="scientific">Jingyaoa shaoxingensis</name>
    <dbReference type="NCBI Taxonomy" id="2763671"/>
    <lineage>
        <taxon>Bacteria</taxon>
        <taxon>Bacillati</taxon>
        <taxon>Bacillota</taxon>
        <taxon>Clostridia</taxon>
        <taxon>Lachnospirales</taxon>
        <taxon>Lachnospiraceae</taxon>
        <taxon>Jingyaoa</taxon>
    </lineage>
</organism>
<evidence type="ECO:0000259" key="8">
    <source>
        <dbReference type="PROSITE" id="PS50893"/>
    </source>
</evidence>
<feature type="transmembrane region" description="Helical" evidence="7">
    <location>
        <begin position="135"/>
        <end position="152"/>
    </location>
</feature>
<dbReference type="SMART" id="SM00382">
    <property type="entry name" value="AAA"/>
    <property type="match status" value="1"/>
</dbReference>
<feature type="transmembrane region" description="Helical" evidence="7">
    <location>
        <begin position="243"/>
        <end position="264"/>
    </location>
</feature>
<proteinExistence type="predicted"/>
<keyword evidence="6 7" id="KW-0472">Membrane</keyword>
<dbReference type="Pfam" id="PF00005">
    <property type="entry name" value="ABC_tran"/>
    <property type="match status" value="1"/>
</dbReference>
<feature type="transmembrane region" description="Helical" evidence="7">
    <location>
        <begin position="48"/>
        <end position="70"/>
    </location>
</feature>
<dbReference type="PANTHER" id="PTHR43394:SF1">
    <property type="entry name" value="ATP-BINDING CASSETTE SUB-FAMILY B MEMBER 10, MITOCHONDRIAL"/>
    <property type="match status" value="1"/>
</dbReference>
<dbReference type="InterPro" id="IPR003593">
    <property type="entry name" value="AAA+_ATPase"/>
</dbReference>
<feature type="domain" description="ABC transporter" evidence="8">
    <location>
        <begin position="330"/>
        <end position="563"/>
    </location>
</feature>
<dbReference type="InterPro" id="IPR036640">
    <property type="entry name" value="ABC1_TM_sf"/>
</dbReference>
<dbReference type="PROSITE" id="PS50929">
    <property type="entry name" value="ABC_TM1F"/>
    <property type="match status" value="1"/>
</dbReference>
<feature type="transmembrane region" description="Helical" evidence="7">
    <location>
        <begin position="15"/>
        <end position="36"/>
    </location>
</feature>
<sequence>MASILKYAGKYRRHIFTALALISISVPIGVVPYFLISGLIGKYISEAAAMADVVRTSALILICFTAKYILYGEGLNLSHEGAFGTLYNMRVKLADELMHQPLGEVADGGTGKYKKSFVEEIGRIELMLAHMLPEGIPNLVMPFIVLAVIFVTDWRMGLLSLASLPFGIIGMGIMMKSGMKKMPLYYESGAKLNNAVVEYVSGMEVIKIFGQTTSSFKKYSDTVENYKVFTLDWFRESWRSMSLVYAGMPCTVLLTLPVGAIMYYNGTLDLNTWIFVLMLDLSMSGPLTRVINFFPMFPQVDYTVKQLEALYSAEDVHSGNISELPESYDVEFKNVTFAYKDRDVLKNVSFKAEQGKKTALVGESGSGKSTAARLTVHYWDVSDGSITIDGRDIREYTFDTLMSMTAYVAQDNFLFRGTIADNLRMGKKDATMDEMIAAAKAAACHDFISKLPHGYDTEVGVLGGKLSGGERQRITIARAILKNAPIIILDEATAYTDAENEELITNALNELTKGRTVIMIAHRLWTIADADNIVVLESGRASANGTHDELMESSSIYRRLWQMSLEAGNWNIAVKEDSENV</sequence>
<keyword evidence="2 7" id="KW-0812">Transmembrane</keyword>
<evidence type="ECO:0000256" key="6">
    <source>
        <dbReference type="ARBA" id="ARBA00023136"/>
    </source>
</evidence>
<dbReference type="Gene3D" id="1.20.1560.10">
    <property type="entry name" value="ABC transporter type 1, transmembrane domain"/>
    <property type="match status" value="1"/>
</dbReference>
<keyword evidence="5 7" id="KW-1133">Transmembrane helix</keyword>
<feature type="transmembrane region" description="Helical" evidence="7">
    <location>
        <begin position="270"/>
        <end position="288"/>
    </location>
</feature>
<feature type="transmembrane region" description="Helical" evidence="7">
    <location>
        <begin position="158"/>
        <end position="175"/>
    </location>
</feature>
<evidence type="ECO:0000256" key="7">
    <source>
        <dbReference type="SAM" id="Phobius"/>
    </source>
</evidence>
<dbReference type="InterPro" id="IPR039421">
    <property type="entry name" value="Type_1_exporter"/>
</dbReference>
<evidence type="ECO:0000313" key="10">
    <source>
        <dbReference type="EMBL" id="MBC8572201.1"/>
    </source>
</evidence>
<dbReference type="InterPro" id="IPR011527">
    <property type="entry name" value="ABC1_TM_dom"/>
</dbReference>
<dbReference type="InterPro" id="IPR027417">
    <property type="entry name" value="P-loop_NTPase"/>
</dbReference>
<evidence type="ECO:0000256" key="4">
    <source>
        <dbReference type="ARBA" id="ARBA00022840"/>
    </source>
</evidence>
<dbReference type="SUPFAM" id="SSF52540">
    <property type="entry name" value="P-loop containing nucleoside triphosphate hydrolases"/>
    <property type="match status" value="1"/>
</dbReference>
<protein>
    <submittedName>
        <fullName evidence="10">ABC transporter ATP-binding protein</fullName>
    </submittedName>
</protein>
<dbReference type="InterPro" id="IPR017871">
    <property type="entry name" value="ABC_transporter-like_CS"/>
</dbReference>
<evidence type="ECO:0000313" key="11">
    <source>
        <dbReference type="Proteomes" id="UP000657421"/>
    </source>
</evidence>
<evidence type="ECO:0000256" key="2">
    <source>
        <dbReference type="ARBA" id="ARBA00022692"/>
    </source>
</evidence>
<dbReference type="GO" id="GO:0005524">
    <property type="term" value="F:ATP binding"/>
    <property type="evidence" value="ECO:0007669"/>
    <property type="project" value="UniProtKB-KW"/>
</dbReference>
<dbReference type="PROSITE" id="PS50893">
    <property type="entry name" value="ABC_TRANSPORTER_2"/>
    <property type="match status" value="1"/>
</dbReference>
<keyword evidence="11" id="KW-1185">Reference proteome</keyword>
<dbReference type="PROSITE" id="PS00211">
    <property type="entry name" value="ABC_TRANSPORTER_1"/>
    <property type="match status" value="1"/>
</dbReference>
<dbReference type="PANTHER" id="PTHR43394">
    <property type="entry name" value="ATP-DEPENDENT PERMEASE MDL1, MITOCHONDRIAL"/>
    <property type="match status" value="1"/>
</dbReference>
<dbReference type="Proteomes" id="UP000657421">
    <property type="component" value="Unassembled WGS sequence"/>
</dbReference>
<dbReference type="EMBL" id="JACRSZ010000001">
    <property type="protein sequence ID" value="MBC8572201.1"/>
    <property type="molecule type" value="Genomic_DNA"/>
</dbReference>
<keyword evidence="3" id="KW-0547">Nucleotide-binding</keyword>
<comment type="subcellular location">
    <subcellularLocation>
        <location evidence="1">Cell membrane</location>
        <topology evidence="1">Multi-pass membrane protein</topology>
    </subcellularLocation>
</comment>
<evidence type="ECO:0000256" key="5">
    <source>
        <dbReference type="ARBA" id="ARBA00022989"/>
    </source>
</evidence>